<accession>A0A366HU58</accession>
<name>A0A366HU58_9BACT</name>
<dbReference type="AlphaFoldDB" id="A0A366HU58"/>
<keyword evidence="1" id="KW-0812">Transmembrane</keyword>
<keyword evidence="3" id="KW-1185">Reference proteome</keyword>
<dbReference type="OrthoDB" id="428263at2"/>
<dbReference type="Pfam" id="PF08592">
    <property type="entry name" value="Anthrone_oxy"/>
    <property type="match status" value="1"/>
</dbReference>
<gene>
    <name evidence="2" type="ORF">DES53_101612</name>
</gene>
<dbReference type="EMBL" id="QNRR01000001">
    <property type="protein sequence ID" value="RBP47812.1"/>
    <property type="molecule type" value="Genomic_DNA"/>
</dbReference>
<comment type="caution">
    <text evidence="2">The sequence shown here is derived from an EMBL/GenBank/DDBJ whole genome shotgun (WGS) entry which is preliminary data.</text>
</comment>
<feature type="transmembrane region" description="Helical" evidence="1">
    <location>
        <begin position="84"/>
        <end position="106"/>
    </location>
</feature>
<keyword evidence="1" id="KW-0472">Membrane</keyword>
<organism evidence="2 3">
    <name type="scientific">Roseimicrobium gellanilyticum</name>
    <dbReference type="NCBI Taxonomy" id="748857"/>
    <lineage>
        <taxon>Bacteria</taxon>
        <taxon>Pseudomonadati</taxon>
        <taxon>Verrucomicrobiota</taxon>
        <taxon>Verrucomicrobiia</taxon>
        <taxon>Verrucomicrobiales</taxon>
        <taxon>Verrucomicrobiaceae</taxon>
        <taxon>Roseimicrobium</taxon>
    </lineage>
</organism>
<reference evidence="2 3" key="1">
    <citation type="submission" date="2018-06" db="EMBL/GenBank/DDBJ databases">
        <title>Genomic Encyclopedia of Type Strains, Phase IV (KMG-IV): sequencing the most valuable type-strain genomes for metagenomic binning, comparative biology and taxonomic classification.</title>
        <authorList>
            <person name="Goeker M."/>
        </authorList>
    </citation>
    <scope>NUCLEOTIDE SEQUENCE [LARGE SCALE GENOMIC DNA]</scope>
    <source>
        <strain evidence="2 3">DSM 25532</strain>
    </source>
</reference>
<proteinExistence type="predicted"/>
<dbReference type="InterPro" id="IPR013901">
    <property type="entry name" value="Anthrone_oxy"/>
</dbReference>
<sequence length="162" mass="17623">MSSLLYTTTFIATLGSGLVAGIFFAFSTFIMKALGKLPPEKGIAAMQSINVVIINPWFIPLFIGTALLCVLITVLTFVQRPPSAMTWLLIGSVLYFAGSFVFTMMFNVPRNNALDAVDPSSAEGAKLWADYLVTWTFWNHVRTVASLGAMASFIVALNRLSS</sequence>
<feature type="transmembrane region" description="Helical" evidence="1">
    <location>
        <begin position="6"/>
        <end position="31"/>
    </location>
</feature>
<evidence type="ECO:0000256" key="1">
    <source>
        <dbReference type="SAM" id="Phobius"/>
    </source>
</evidence>
<feature type="transmembrane region" description="Helical" evidence="1">
    <location>
        <begin position="52"/>
        <end position="78"/>
    </location>
</feature>
<evidence type="ECO:0000313" key="3">
    <source>
        <dbReference type="Proteomes" id="UP000253426"/>
    </source>
</evidence>
<dbReference type="RefSeq" id="WP_113956718.1">
    <property type="nucleotide sequence ID" value="NZ_QNRR01000001.1"/>
</dbReference>
<evidence type="ECO:0000313" key="2">
    <source>
        <dbReference type="EMBL" id="RBP47812.1"/>
    </source>
</evidence>
<protein>
    <submittedName>
        <fullName evidence="2">Putative membrane protein</fullName>
    </submittedName>
</protein>
<keyword evidence="1" id="KW-1133">Transmembrane helix</keyword>
<dbReference type="Proteomes" id="UP000253426">
    <property type="component" value="Unassembled WGS sequence"/>
</dbReference>